<evidence type="ECO:0000256" key="1">
    <source>
        <dbReference type="ARBA" id="ARBA00003747"/>
    </source>
</evidence>
<evidence type="ECO:0000256" key="9">
    <source>
        <dbReference type="ARBA" id="ARBA00033194"/>
    </source>
</evidence>
<evidence type="ECO:0000256" key="4">
    <source>
        <dbReference type="ARBA" id="ARBA00012513"/>
    </source>
</evidence>
<dbReference type="STRING" id="1442369.A0A0D2GVM3"/>
<dbReference type="PROSITE" id="PS50011">
    <property type="entry name" value="PROTEIN_KINASE_DOM"/>
    <property type="match status" value="1"/>
</dbReference>
<accession>A0A0D2GVM3</accession>
<dbReference type="GO" id="GO:0005524">
    <property type="term" value="F:ATP binding"/>
    <property type="evidence" value="ECO:0007669"/>
    <property type="project" value="UniProtKB-UniRule"/>
</dbReference>
<feature type="domain" description="Protein kinase" evidence="14">
    <location>
        <begin position="17"/>
        <end position="291"/>
    </location>
</feature>
<dbReference type="InterPro" id="IPR000719">
    <property type="entry name" value="Prot_kinase_dom"/>
</dbReference>
<comment type="function">
    <text evidence="1">Component of the EKC/KEOPS complex that is required for the formation of a threonylcarbamoyl group on adenosine at position 37 (t(6)A37) in tRNAs that read codons beginning with adenine. The complex is probably involved in the transfer of the threonylcarbamoyl moiety of threonylcarbamoyl-AMP (TC-AMP) to the N6 group of A37. BUD32 has ATPase activity in the context of the EKC/KEOPS complex and likely plays a supporting role to the catalytic subunit KAE1. The EKC/KEOPS complex also promotes both telomere uncapping and telomere elongation. The complex is required for efficient recruitment of transcriptional coactivators.</text>
</comment>
<dbReference type="HOGENOM" id="CLU_019279_2_7_1"/>
<evidence type="ECO:0000256" key="7">
    <source>
        <dbReference type="ARBA" id="ARBA00022895"/>
    </source>
</evidence>
<keyword evidence="12" id="KW-0547">Nucleotide-binding</keyword>
<feature type="compositionally biased region" description="Basic and acidic residues" evidence="13">
    <location>
        <begin position="332"/>
        <end position="341"/>
    </location>
</feature>
<dbReference type="AlphaFoldDB" id="A0A0D2GVM3"/>
<gene>
    <name evidence="15" type="ORF">Z518_08264</name>
</gene>
<dbReference type="SMART" id="SM00219">
    <property type="entry name" value="TyrKc"/>
    <property type="match status" value="1"/>
</dbReference>
<evidence type="ECO:0000256" key="13">
    <source>
        <dbReference type="SAM" id="MobiDB-lite"/>
    </source>
</evidence>
<sequence length="356" mass="41050">MDNFVQRVRDIRIGDKYQLLRKLGSGSFGKVYLAGRDVDCGKEVAIKLEHYTVEPSLLDEEVEIYQVLAGHTGFPRVYWHGRLHDFTIMVFELLGPNLEDLFRYCGNQFSLKTTLMLADQLLRRFEVFHSLHFLHRDIRPENFLLGMGRRGNVVYMIDLGLAIYHQPQRLGSSSAAASDDPACSSQLLGTSRYASISGHFGVAQSRRDDLESLGYMLVYFMRGKLPWQGLRVPDCEARYRRVLEMKQTIRVSDLCADLPIEFADYMNYVRNLRDDDIPDYRNLRKMFSNLFHQQGFEYDNVFDWTIRKFQRLEAGLQEPLASNDVDEGEGEDTVKPSDYGVKDQTIRLAKSADLQG</sequence>
<feature type="region of interest" description="Disordered" evidence="13">
    <location>
        <begin position="320"/>
        <end position="341"/>
    </location>
</feature>
<keyword evidence="7" id="KW-0779">Telomere</keyword>
<feature type="binding site" evidence="12">
    <location>
        <position position="47"/>
    </location>
    <ligand>
        <name>ATP</name>
        <dbReference type="ChEBI" id="CHEBI:30616"/>
    </ligand>
</feature>
<dbReference type="Proteomes" id="UP000053617">
    <property type="component" value="Unassembled WGS sequence"/>
</dbReference>
<dbReference type="OrthoDB" id="5800476at2759"/>
<name>A0A0D2GVM3_9EURO</name>
<dbReference type="GO" id="GO:0000781">
    <property type="term" value="C:chromosome, telomeric region"/>
    <property type="evidence" value="ECO:0007669"/>
    <property type="project" value="UniProtKB-SubCell"/>
</dbReference>
<dbReference type="EMBL" id="KN847480">
    <property type="protein sequence ID" value="KIX02323.1"/>
    <property type="molecule type" value="Genomic_DNA"/>
</dbReference>
<evidence type="ECO:0000313" key="16">
    <source>
        <dbReference type="Proteomes" id="UP000053617"/>
    </source>
</evidence>
<dbReference type="SUPFAM" id="SSF56112">
    <property type="entry name" value="Protein kinase-like (PK-like)"/>
    <property type="match status" value="1"/>
</dbReference>
<dbReference type="EC" id="2.7.11.1" evidence="4"/>
<dbReference type="InterPro" id="IPR011009">
    <property type="entry name" value="Kinase-like_dom_sf"/>
</dbReference>
<protein>
    <recommendedName>
        <fullName evidence="6">EKC/KEOPS complex subunit BUD32</fullName>
        <ecNumber evidence="4">2.7.11.1</ecNumber>
    </recommendedName>
    <alternativeName>
        <fullName evidence="8 9">Atypical Serine/threonine protein kinase BUD32</fullName>
    </alternativeName>
    <alternativeName>
        <fullName evidence="5">EKC/KEOPS complex subunit bud32</fullName>
    </alternativeName>
</protein>
<comment type="subcellular location">
    <subcellularLocation>
        <location evidence="2">Chromosome</location>
        <location evidence="2">Telomere</location>
    </subcellularLocation>
</comment>
<dbReference type="Pfam" id="PF00069">
    <property type="entry name" value="Pkinase"/>
    <property type="match status" value="1"/>
</dbReference>
<organism evidence="15 16">
    <name type="scientific">Rhinocladiella mackenziei CBS 650.93</name>
    <dbReference type="NCBI Taxonomy" id="1442369"/>
    <lineage>
        <taxon>Eukaryota</taxon>
        <taxon>Fungi</taxon>
        <taxon>Dikarya</taxon>
        <taxon>Ascomycota</taxon>
        <taxon>Pezizomycotina</taxon>
        <taxon>Eurotiomycetes</taxon>
        <taxon>Chaetothyriomycetidae</taxon>
        <taxon>Chaetothyriales</taxon>
        <taxon>Herpotrichiellaceae</taxon>
        <taxon>Rhinocladiella</taxon>
    </lineage>
</organism>
<evidence type="ECO:0000256" key="10">
    <source>
        <dbReference type="ARBA" id="ARBA00047899"/>
    </source>
</evidence>
<dbReference type="PROSITE" id="PS00107">
    <property type="entry name" value="PROTEIN_KINASE_ATP"/>
    <property type="match status" value="1"/>
</dbReference>
<dbReference type="PROSITE" id="PS00109">
    <property type="entry name" value="PROTEIN_KINASE_TYR"/>
    <property type="match status" value="1"/>
</dbReference>
<dbReference type="InterPro" id="IPR020635">
    <property type="entry name" value="Tyr_kinase_cat_dom"/>
</dbReference>
<evidence type="ECO:0000256" key="2">
    <source>
        <dbReference type="ARBA" id="ARBA00004574"/>
    </source>
</evidence>
<dbReference type="GO" id="GO:0004713">
    <property type="term" value="F:protein tyrosine kinase activity"/>
    <property type="evidence" value="ECO:0007669"/>
    <property type="project" value="InterPro"/>
</dbReference>
<keyword evidence="12" id="KW-0067">ATP-binding</keyword>
<dbReference type="CDD" id="cd14016">
    <property type="entry name" value="STKc_CK1"/>
    <property type="match status" value="1"/>
</dbReference>
<dbReference type="GeneID" id="25296335"/>
<evidence type="ECO:0000256" key="5">
    <source>
        <dbReference type="ARBA" id="ARBA00013948"/>
    </source>
</evidence>
<dbReference type="VEuPathDB" id="FungiDB:Z518_08264"/>
<evidence type="ECO:0000256" key="6">
    <source>
        <dbReference type="ARBA" id="ARBA00019973"/>
    </source>
</evidence>
<evidence type="ECO:0000256" key="11">
    <source>
        <dbReference type="ARBA" id="ARBA00048679"/>
    </source>
</evidence>
<dbReference type="Gene3D" id="1.10.510.10">
    <property type="entry name" value="Transferase(Phosphotransferase) domain 1"/>
    <property type="match status" value="1"/>
</dbReference>
<proteinExistence type="predicted"/>
<dbReference type="GO" id="GO:0004674">
    <property type="term" value="F:protein serine/threonine kinase activity"/>
    <property type="evidence" value="ECO:0007669"/>
    <property type="project" value="UniProtKB-EC"/>
</dbReference>
<reference evidence="15 16" key="1">
    <citation type="submission" date="2015-01" db="EMBL/GenBank/DDBJ databases">
        <title>The Genome Sequence of Rhinocladiella mackenzie CBS 650.93.</title>
        <authorList>
            <consortium name="The Broad Institute Genomics Platform"/>
            <person name="Cuomo C."/>
            <person name="de Hoog S."/>
            <person name="Gorbushina A."/>
            <person name="Stielow B."/>
            <person name="Teixiera M."/>
            <person name="Abouelleil A."/>
            <person name="Chapman S.B."/>
            <person name="Priest M."/>
            <person name="Young S.K."/>
            <person name="Wortman J."/>
            <person name="Nusbaum C."/>
            <person name="Birren B."/>
        </authorList>
    </citation>
    <scope>NUCLEOTIDE SEQUENCE [LARGE SCALE GENOMIC DNA]</scope>
    <source>
        <strain evidence="15 16">CBS 650.93</strain>
    </source>
</reference>
<comment type="subunit">
    <text evidence="3">Component of the EKC/KEOPS complex composed of at least BUD32, CGI121, GON7, KAE1 and PCC1; the whole complex dimerizes.</text>
</comment>
<evidence type="ECO:0000313" key="15">
    <source>
        <dbReference type="EMBL" id="KIX02323.1"/>
    </source>
</evidence>
<dbReference type="InterPro" id="IPR008266">
    <property type="entry name" value="Tyr_kinase_AS"/>
</dbReference>
<dbReference type="PANTHER" id="PTHR11909">
    <property type="entry name" value="CASEIN KINASE-RELATED"/>
    <property type="match status" value="1"/>
</dbReference>
<comment type="catalytic activity">
    <reaction evidence="11">
        <text>L-seryl-[protein] + ATP = O-phospho-L-seryl-[protein] + ADP + H(+)</text>
        <dbReference type="Rhea" id="RHEA:17989"/>
        <dbReference type="Rhea" id="RHEA-COMP:9863"/>
        <dbReference type="Rhea" id="RHEA-COMP:11604"/>
        <dbReference type="ChEBI" id="CHEBI:15378"/>
        <dbReference type="ChEBI" id="CHEBI:29999"/>
        <dbReference type="ChEBI" id="CHEBI:30616"/>
        <dbReference type="ChEBI" id="CHEBI:83421"/>
        <dbReference type="ChEBI" id="CHEBI:456216"/>
        <dbReference type="EC" id="2.7.11.1"/>
    </reaction>
</comment>
<evidence type="ECO:0000256" key="12">
    <source>
        <dbReference type="PROSITE-ProRule" id="PRU10141"/>
    </source>
</evidence>
<evidence type="ECO:0000256" key="3">
    <source>
        <dbReference type="ARBA" id="ARBA00011534"/>
    </source>
</evidence>
<keyword evidence="7" id="KW-0158">Chromosome</keyword>
<keyword evidence="16" id="KW-1185">Reference proteome</keyword>
<evidence type="ECO:0000256" key="8">
    <source>
        <dbReference type="ARBA" id="ARBA00030980"/>
    </source>
</evidence>
<dbReference type="InterPro" id="IPR017441">
    <property type="entry name" value="Protein_kinase_ATP_BS"/>
</dbReference>
<dbReference type="RefSeq" id="XP_013269459.1">
    <property type="nucleotide sequence ID" value="XM_013414005.1"/>
</dbReference>
<evidence type="ECO:0000259" key="14">
    <source>
        <dbReference type="PROSITE" id="PS50011"/>
    </source>
</evidence>
<comment type="catalytic activity">
    <reaction evidence="10">
        <text>L-threonyl-[protein] + ATP = O-phospho-L-threonyl-[protein] + ADP + H(+)</text>
        <dbReference type="Rhea" id="RHEA:46608"/>
        <dbReference type="Rhea" id="RHEA-COMP:11060"/>
        <dbReference type="Rhea" id="RHEA-COMP:11605"/>
        <dbReference type="ChEBI" id="CHEBI:15378"/>
        <dbReference type="ChEBI" id="CHEBI:30013"/>
        <dbReference type="ChEBI" id="CHEBI:30616"/>
        <dbReference type="ChEBI" id="CHEBI:61977"/>
        <dbReference type="ChEBI" id="CHEBI:456216"/>
        <dbReference type="EC" id="2.7.11.1"/>
    </reaction>
</comment>
<dbReference type="InterPro" id="IPR050235">
    <property type="entry name" value="CK1_Ser-Thr_kinase"/>
</dbReference>